<dbReference type="InParanoid" id="A0A0C3AUN2"/>
<dbReference type="AlphaFoldDB" id="A0A0C3AUN2"/>
<organism evidence="1 2">
    <name type="scientific">Piloderma croceum (strain F 1598)</name>
    <dbReference type="NCBI Taxonomy" id="765440"/>
    <lineage>
        <taxon>Eukaryota</taxon>
        <taxon>Fungi</taxon>
        <taxon>Dikarya</taxon>
        <taxon>Basidiomycota</taxon>
        <taxon>Agaricomycotina</taxon>
        <taxon>Agaricomycetes</taxon>
        <taxon>Agaricomycetidae</taxon>
        <taxon>Atheliales</taxon>
        <taxon>Atheliaceae</taxon>
        <taxon>Piloderma</taxon>
    </lineage>
</organism>
<proteinExistence type="predicted"/>
<evidence type="ECO:0000313" key="1">
    <source>
        <dbReference type="EMBL" id="KIM77623.1"/>
    </source>
</evidence>
<dbReference type="Proteomes" id="UP000054166">
    <property type="component" value="Unassembled WGS sequence"/>
</dbReference>
<dbReference type="EMBL" id="KN833023">
    <property type="protein sequence ID" value="KIM77623.1"/>
    <property type="molecule type" value="Genomic_DNA"/>
</dbReference>
<dbReference type="HOGENOM" id="CLU_2146822_0_0_1"/>
<reference evidence="1 2" key="1">
    <citation type="submission" date="2014-04" db="EMBL/GenBank/DDBJ databases">
        <authorList>
            <consortium name="DOE Joint Genome Institute"/>
            <person name="Kuo A."/>
            <person name="Tarkka M."/>
            <person name="Buscot F."/>
            <person name="Kohler A."/>
            <person name="Nagy L.G."/>
            <person name="Floudas D."/>
            <person name="Copeland A."/>
            <person name="Barry K.W."/>
            <person name="Cichocki N."/>
            <person name="Veneault-Fourrey C."/>
            <person name="LaButti K."/>
            <person name="Lindquist E.A."/>
            <person name="Lipzen A."/>
            <person name="Lundell T."/>
            <person name="Morin E."/>
            <person name="Murat C."/>
            <person name="Sun H."/>
            <person name="Tunlid A."/>
            <person name="Henrissat B."/>
            <person name="Grigoriev I.V."/>
            <person name="Hibbett D.S."/>
            <person name="Martin F."/>
            <person name="Nordberg H.P."/>
            <person name="Cantor M.N."/>
            <person name="Hua S.X."/>
        </authorList>
    </citation>
    <scope>NUCLEOTIDE SEQUENCE [LARGE SCALE GENOMIC DNA]</scope>
    <source>
        <strain evidence="1 2">F 1598</strain>
    </source>
</reference>
<sequence>MLVPAHLSPPAPLPTIPISNPMATENSCLPFYNHRTYPQTPVTSTIERLLYSLNHGVSAIIRVATITDLANNSMLKEDRGVRCMNIQHSNARFVYIVLYLQYLLISCNQALL</sequence>
<protein>
    <submittedName>
        <fullName evidence="1">Uncharacterized protein</fullName>
    </submittedName>
</protein>
<name>A0A0C3AUN2_PILCF</name>
<gene>
    <name evidence="1" type="ORF">PILCRDRAFT_615281</name>
</gene>
<keyword evidence="2" id="KW-1185">Reference proteome</keyword>
<reference evidence="2" key="2">
    <citation type="submission" date="2015-01" db="EMBL/GenBank/DDBJ databases">
        <title>Evolutionary Origins and Diversification of the Mycorrhizal Mutualists.</title>
        <authorList>
            <consortium name="DOE Joint Genome Institute"/>
            <consortium name="Mycorrhizal Genomics Consortium"/>
            <person name="Kohler A."/>
            <person name="Kuo A."/>
            <person name="Nagy L.G."/>
            <person name="Floudas D."/>
            <person name="Copeland A."/>
            <person name="Barry K.W."/>
            <person name="Cichocki N."/>
            <person name="Veneault-Fourrey C."/>
            <person name="LaButti K."/>
            <person name="Lindquist E.A."/>
            <person name="Lipzen A."/>
            <person name="Lundell T."/>
            <person name="Morin E."/>
            <person name="Murat C."/>
            <person name="Riley R."/>
            <person name="Ohm R."/>
            <person name="Sun H."/>
            <person name="Tunlid A."/>
            <person name="Henrissat B."/>
            <person name="Grigoriev I.V."/>
            <person name="Hibbett D.S."/>
            <person name="Martin F."/>
        </authorList>
    </citation>
    <scope>NUCLEOTIDE SEQUENCE [LARGE SCALE GENOMIC DNA]</scope>
    <source>
        <strain evidence="2">F 1598</strain>
    </source>
</reference>
<evidence type="ECO:0000313" key="2">
    <source>
        <dbReference type="Proteomes" id="UP000054166"/>
    </source>
</evidence>
<accession>A0A0C3AUN2</accession>